<evidence type="ECO:0000313" key="3">
    <source>
        <dbReference type="Proteomes" id="UP001210211"/>
    </source>
</evidence>
<evidence type="ECO:0000256" key="1">
    <source>
        <dbReference type="ARBA" id="ARBA00009995"/>
    </source>
</evidence>
<sequence>MACAHVLILPFPSQGRVIPLMELSHSLVEHGFKVTFVNTEFSHARILQALPKEGSNLKGINLVSIPDGLGPGEDRNDLGLLADGFTKMPGHLEELIREINVKREDKIKWLIADQNMAWSFALAKKWESELHAFGRHRLLVWQ</sequence>
<dbReference type="EMBL" id="JAMRDG010000001">
    <property type="protein sequence ID" value="KAJ3705994.1"/>
    <property type="molecule type" value="Genomic_DNA"/>
</dbReference>
<dbReference type="Gene3D" id="3.40.50.2000">
    <property type="entry name" value="Glycogen Phosphorylase B"/>
    <property type="match status" value="1"/>
</dbReference>
<comment type="caution">
    <text evidence="2">The sequence shown here is derived from an EMBL/GenBank/DDBJ whole genome shotgun (WGS) entry which is preliminary data.</text>
</comment>
<dbReference type="PANTHER" id="PTHR11926:SF1412">
    <property type="entry name" value="UDP-GLYCOSYLTRANSFERASE 83A1-LIKE"/>
    <property type="match status" value="1"/>
</dbReference>
<dbReference type="PANTHER" id="PTHR11926">
    <property type="entry name" value="GLUCOSYL/GLUCURONOSYL TRANSFERASES"/>
    <property type="match status" value="1"/>
</dbReference>
<dbReference type="GO" id="GO:0080043">
    <property type="term" value="F:quercetin 3-O-glucosyltransferase activity"/>
    <property type="evidence" value="ECO:0007669"/>
    <property type="project" value="TreeGrafter"/>
</dbReference>
<organism evidence="2 3">
    <name type="scientific">Rhynchospora tenuis</name>
    <dbReference type="NCBI Taxonomy" id="198213"/>
    <lineage>
        <taxon>Eukaryota</taxon>
        <taxon>Viridiplantae</taxon>
        <taxon>Streptophyta</taxon>
        <taxon>Embryophyta</taxon>
        <taxon>Tracheophyta</taxon>
        <taxon>Spermatophyta</taxon>
        <taxon>Magnoliopsida</taxon>
        <taxon>Liliopsida</taxon>
        <taxon>Poales</taxon>
        <taxon>Cyperaceae</taxon>
        <taxon>Cyperoideae</taxon>
        <taxon>Rhynchosporeae</taxon>
        <taxon>Rhynchospora</taxon>
    </lineage>
</organism>
<proteinExistence type="inferred from homology"/>
<gene>
    <name evidence="2" type="ORF">LUZ61_009699</name>
</gene>
<name>A0AAD5ZXP9_9POAL</name>
<keyword evidence="3" id="KW-1185">Reference proteome</keyword>
<accession>A0AAD5ZXP9</accession>
<evidence type="ECO:0000313" key="2">
    <source>
        <dbReference type="EMBL" id="KAJ3705994.1"/>
    </source>
</evidence>
<dbReference type="AlphaFoldDB" id="A0AAD5ZXP9"/>
<dbReference type="GO" id="GO:0080044">
    <property type="term" value="F:quercetin 7-O-glucosyltransferase activity"/>
    <property type="evidence" value="ECO:0007669"/>
    <property type="project" value="TreeGrafter"/>
</dbReference>
<dbReference type="SUPFAM" id="SSF53756">
    <property type="entry name" value="UDP-Glycosyltransferase/glycogen phosphorylase"/>
    <property type="match status" value="1"/>
</dbReference>
<dbReference type="Proteomes" id="UP001210211">
    <property type="component" value="Unassembled WGS sequence"/>
</dbReference>
<comment type="similarity">
    <text evidence="1">Belongs to the UDP-glycosyltransferase family.</text>
</comment>
<protein>
    <submittedName>
        <fullName evidence="2">Uncharacterized protein</fullName>
    </submittedName>
</protein>
<reference evidence="2 3" key="1">
    <citation type="journal article" date="2022" name="Cell">
        <title>Repeat-based holocentromeres influence genome architecture and karyotype evolution.</title>
        <authorList>
            <person name="Hofstatter P.G."/>
            <person name="Thangavel G."/>
            <person name="Lux T."/>
            <person name="Neumann P."/>
            <person name="Vondrak T."/>
            <person name="Novak P."/>
            <person name="Zhang M."/>
            <person name="Costa L."/>
            <person name="Castellani M."/>
            <person name="Scott A."/>
            <person name="Toegelov H."/>
            <person name="Fuchs J."/>
            <person name="Mata-Sucre Y."/>
            <person name="Dias Y."/>
            <person name="Vanzela A.L.L."/>
            <person name="Huettel B."/>
            <person name="Almeida C.C.S."/>
            <person name="Simkova H."/>
            <person name="Souza G."/>
            <person name="Pedrosa-Harand A."/>
            <person name="Macas J."/>
            <person name="Mayer K.F.X."/>
            <person name="Houben A."/>
            <person name="Marques A."/>
        </authorList>
    </citation>
    <scope>NUCLEOTIDE SEQUENCE [LARGE SCALE GENOMIC DNA]</scope>
    <source>
        <strain evidence="2">RhyTen1mFocal</strain>
    </source>
</reference>